<dbReference type="GO" id="GO:0009279">
    <property type="term" value="C:cell outer membrane"/>
    <property type="evidence" value="ECO:0007669"/>
    <property type="project" value="TreeGrafter"/>
</dbReference>
<dbReference type="GO" id="GO:0009297">
    <property type="term" value="P:pilus assembly"/>
    <property type="evidence" value="ECO:0007669"/>
    <property type="project" value="InterPro"/>
</dbReference>
<sequence>MPDFDMQKIYYVVTVIFFLIFIAPVRSETLHFDSNLMAANGITSAQLDNALNQHVMPERETESDIYINGKYILSGRVFSVKNAAVYSEDIKLKAGIKALAWSPYKARNGSKYFYLDKQIQAKFDRANNTLRLLVPVKYLINPEGKQRLSGGNGAFINYNTYAYRFSGGETSLNSINTDYEAGINMNNTIIRSHGYYSSFSSRNARTAVNTIRDGYIERDYQNVRVRAGRTIVSDGGFGTGYIDGAIISSANGNATAFVNFNYEAAETLTVEFWQNNLLLWKQIIQKGHAELRNIPVAGFSDDVRVLVKRDGQIVDSRIISRAQITSDQDGNAGYYAFTGRTVSGSRSTVSGAGFSRTLNSIFAPSVAMVTASGYRGLTVSNTAFEKDFRFRSSLTSVQNEKNQKGLSLDVSGSYKNTSLNFSRNSRHFSYIGQARLGNYNAQRSSIGLTQTQQFSYGVTGSISLTHYRFYDAPGFNSLSGSLNLPVGKASLGVGVSYMSLSPGQTQKDKISLNLFLSLPLSFNKHSANWRSQYYTYGNRARLSNSLSAPVSKNYTVTASQMRTSGAGRSESYSLDNAVITPYTTADVSLSQGRDAGGVSQTTAAYLSGAVAISKEGVIFSPNRIGNTWAVVDTGVHHYLDVASLQSSAVTNHDGKAIITPVAEGRNDFIRVSPEGLPSGVIIKNNVRDFSAVRGSVPFFKFGIADNRSMLLKWSHKPSDIHQSDLFYDGSGKLIARFIDKDILLIDEKDIGKLESEGMSSPTHLNMQCKLSSRRLNQQESIKNVIFNCHAS</sequence>
<dbReference type="Proteomes" id="UP000001702">
    <property type="component" value="Chromosome"/>
</dbReference>
<organism evidence="1 2">
    <name type="scientific">Pantoea ananatis (strain LMG 20103)</name>
    <dbReference type="NCBI Taxonomy" id="706191"/>
    <lineage>
        <taxon>Bacteria</taxon>
        <taxon>Pseudomonadati</taxon>
        <taxon>Pseudomonadota</taxon>
        <taxon>Gammaproteobacteria</taxon>
        <taxon>Enterobacterales</taxon>
        <taxon>Erwiniaceae</taxon>
        <taxon>Pantoea</taxon>
    </lineage>
</organism>
<dbReference type="EMBL" id="CP001875">
    <property type="protein sequence ID" value="ADD76964.1"/>
    <property type="molecule type" value="Genomic_DNA"/>
</dbReference>
<dbReference type="GO" id="GO:0015473">
    <property type="term" value="F:fimbrial usher porin activity"/>
    <property type="evidence" value="ECO:0007669"/>
    <property type="project" value="InterPro"/>
</dbReference>
<dbReference type="PANTHER" id="PTHR30451:SF8">
    <property type="entry name" value="FIMBRIAL USHER PROTEIN"/>
    <property type="match status" value="1"/>
</dbReference>
<dbReference type="AlphaFoldDB" id="D4GDS7"/>
<accession>D4GDS7</accession>
<protein>
    <submittedName>
        <fullName evidence="1">YhcD</fullName>
    </submittedName>
</protein>
<dbReference type="eggNOG" id="COG3188">
    <property type="taxonomic scope" value="Bacteria"/>
</dbReference>
<keyword evidence="2" id="KW-1185">Reference proteome</keyword>
<dbReference type="InterPro" id="IPR000015">
    <property type="entry name" value="Fimb_usher"/>
</dbReference>
<dbReference type="STRING" id="706191.PANA_1797"/>
<dbReference type="InterPro" id="IPR042186">
    <property type="entry name" value="FimD_plug_dom"/>
</dbReference>
<dbReference type="Gene3D" id="2.60.40.2610">
    <property type="entry name" value="Outer membrane usher protein FimD, plug domain"/>
    <property type="match status" value="1"/>
</dbReference>
<dbReference type="PANTHER" id="PTHR30451">
    <property type="entry name" value="OUTER MEMBRANE USHER PROTEIN"/>
    <property type="match status" value="1"/>
</dbReference>
<evidence type="ECO:0000313" key="1">
    <source>
        <dbReference type="EMBL" id="ADD76964.1"/>
    </source>
</evidence>
<proteinExistence type="predicted"/>
<name>D4GDS7_PANAM</name>
<dbReference type="KEGG" id="pam:PANA_1797"/>
<reference evidence="1 2" key="1">
    <citation type="journal article" date="2010" name="J. Bacteriol.">
        <title>Genome sequence of Pantoea ananatis LMG20103, the causative agent of Eucalyptus blight and dieback.</title>
        <authorList>
            <person name="De Maayer P."/>
            <person name="Chan W.Y."/>
            <person name="Venter S.N."/>
            <person name="Toth I.K."/>
            <person name="Birch P.R."/>
            <person name="Joubert F."/>
            <person name="Coutinho T.A."/>
        </authorList>
    </citation>
    <scope>NUCLEOTIDE SEQUENCE [LARGE SCALE GENOMIC DNA]</scope>
    <source>
        <strain evidence="1 2">LMG 20103</strain>
    </source>
</reference>
<evidence type="ECO:0000313" key="2">
    <source>
        <dbReference type="Proteomes" id="UP000001702"/>
    </source>
</evidence>
<dbReference type="HOGENOM" id="CLU_351551_0_0_6"/>
<gene>
    <name evidence="1" type="primary">yhcD</name>
    <name evidence="1" type="ordered locus">PANA_1797</name>
</gene>